<feature type="region of interest" description="Disordered" evidence="1">
    <location>
        <begin position="338"/>
        <end position="359"/>
    </location>
</feature>
<proteinExistence type="predicted"/>
<gene>
    <name evidence="3" type="ORF">NKR19_g8424</name>
</gene>
<reference evidence="3" key="1">
    <citation type="submission" date="2022-07" db="EMBL/GenBank/DDBJ databases">
        <title>Fungi with potential for degradation of polypropylene.</title>
        <authorList>
            <person name="Gostincar C."/>
        </authorList>
    </citation>
    <scope>NUCLEOTIDE SEQUENCE</scope>
    <source>
        <strain evidence="3">EXF-13287</strain>
    </source>
</reference>
<dbReference type="EMBL" id="JANBVN010000169">
    <property type="protein sequence ID" value="KAJ9136793.1"/>
    <property type="molecule type" value="Genomic_DNA"/>
</dbReference>
<dbReference type="Pfam" id="PF01425">
    <property type="entry name" value="Amidase"/>
    <property type="match status" value="1"/>
</dbReference>
<dbReference type="PANTHER" id="PTHR46310">
    <property type="entry name" value="AMIDASE 1"/>
    <property type="match status" value="1"/>
</dbReference>
<feature type="region of interest" description="Disordered" evidence="1">
    <location>
        <begin position="424"/>
        <end position="461"/>
    </location>
</feature>
<dbReference type="InterPro" id="IPR036928">
    <property type="entry name" value="AS_sf"/>
</dbReference>
<dbReference type="AlphaFoldDB" id="A0AA38R6L1"/>
<evidence type="ECO:0000313" key="3">
    <source>
        <dbReference type="EMBL" id="KAJ9136793.1"/>
    </source>
</evidence>
<feature type="domain" description="Amidase" evidence="2">
    <location>
        <begin position="115"/>
        <end position="252"/>
    </location>
</feature>
<organism evidence="3 4">
    <name type="scientific">Coniochaeta hoffmannii</name>
    <dbReference type="NCBI Taxonomy" id="91930"/>
    <lineage>
        <taxon>Eukaryota</taxon>
        <taxon>Fungi</taxon>
        <taxon>Dikarya</taxon>
        <taxon>Ascomycota</taxon>
        <taxon>Pezizomycotina</taxon>
        <taxon>Sordariomycetes</taxon>
        <taxon>Sordariomycetidae</taxon>
        <taxon>Coniochaetales</taxon>
        <taxon>Coniochaetaceae</taxon>
        <taxon>Coniochaeta</taxon>
    </lineage>
</organism>
<evidence type="ECO:0000313" key="4">
    <source>
        <dbReference type="Proteomes" id="UP001174691"/>
    </source>
</evidence>
<accession>A0AA38R6L1</accession>
<sequence length="801" mass="87852">MEEYDVYRRRHFLEGMILTNFQQGQIFAVEFHDYLRRKRNRWLDLRHEEDLADRLAPDPYPYYNKALKPKYMSTPESVWPHHAEFSQLKAGGTSYDCLAVAVPTRSPENVKGAQHRLRVAIKDLYAVKGLKTSLNNLSYYDTSEKATASAAIIDSLLRDGAHILGLTKLSSMIAREEPMDAVDFHTAFNPRGDGYQSPAGSSRGSATAVTSYDWLDCALGTDTSGSGQRPPMVNGVWAFRPSHDLVDLSGMAVTYSRFDTPLLSVANATPNYRDTPSPSPLDQLAVDQLFLEPILGSPDIVVPIGDVPIAQDIALKSDFSLYCLCPVSANSNIFWTSNEAQSPGRNGEESEEKRVTTPDLREIEQNQRKAYKRAHHYIPKYCGLSSKPKMTPLNILSRISSNDSATIASKGTIDIELPAYSASLEPPKPAHLPHASTHDTASSPVPSPSVPPNNLPSSPPRSKLSRLALPLSLLIGAAITASTTYALAKRVQHLIAHASVDSDPATWSSAARTQVYDPCYLGCADDCSSPDYAWNACQRTASLGPGWWCDANAMWNWAERYPPACLAAMGDVLRGEALKRLKQSYRNQLAVVILTVLAGAVGARVTYRLVRGCAGKREGKAALARVNPPPYREKAPRAGRRRRMKLLLAGFLGVFTRKAHAYACTGRAPSADQFFASPNGTVRGVVHGWFSNCYDTTYCDTTCSDSCDWKGSCSSSCSQSCYTVTYTDKDPARFVRDAARRVQGCGFLLVADGAAGGRTGTRVANARIERDWWVRISVNGYNVTRPDETDQMVLCLHDIGG</sequence>
<dbReference type="PANTHER" id="PTHR46310:SF7">
    <property type="entry name" value="AMIDASE 1"/>
    <property type="match status" value="1"/>
</dbReference>
<protein>
    <submittedName>
        <fullName evidence="3">Amidase signature enzyme</fullName>
    </submittedName>
</protein>
<feature type="compositionally biased region" description="Basic and acidic residues" evidence="1">
    <location>
        <begin position="346"/>
        <end position="359"/>
    </location>
</feature>
<comment type="caution">
    <text evidence="3">The sequence shown here is derived from an EMBL/GenBank/DDBJ whole genome shotgun (WGS) entry which is preliminary data.</text>
</comment>
<feature type="compositionally biased region" description="Pro residues" evidence="1">
    <location>
        <begin position="445"/>
        <end position="459"/>
    </location>
</feature>
<dbReference type="SUPFAM" id="SSF75304">
    <property type="entry name" value="Amidase signature (AS) enzymes"/>
    <property type="match status" value="1"/>
</dbReference>
<name>A0AA38R6L1_9PEZI</name>
<evidence type="ECO:0000256" key="1">
    <source>
        <dbReference type="SAM" id="MobiDB-lite"/>
    </source>
</evidence>
<dbReference type="InterPro" id="IPR023631">
    <property type="entry name" value="Amidase_dom"/>
</dbReference>
<dbReference type="Gene3D" id="3.90.1300.10">
    <property type="entry name" value="Amidase signature (AS) domain"/>
    <property type="match status" value="1"/>
</dbReference>
<evidence type="ECO:0000259" key="2">
    <source>
        <dbReference type="Pfam" id="PF01425"/>
    </source>
</evidence>
<dbReference type="Proteomes" id="UP001174691">
    <property type="component" value="Unassembled WGS sequence"/>
</dbReference>
<keyword evidence="4" id="KW-1185">Reference proteome</keyword>